<evidence type="ECO:0000313" key="2">
    <source>
        <dbReference type="Proteomes" id="UP000054190"/>
    </source>
</evidence>
<keyword evidence="2" id="KW-1185">Reference proteome</keyword>
<protein>
    <submittedName>
        <fullName evidence="1">Uncharacterized protein</fullName>
    </submittedName>
</protein>
<feature type="non-terminal residue" evidence="1">
    <location>
        <position position="1"/>
    </location>
</feature>
<sequence length="66" mass="7315">CRCLQTGQQEKAARTLRVTLGDEEEGEVCSPTDSCEEALRETRDEHLIERISLDSSCHSCLSQSSS</sequence>
<accession>A0A093HUX6</accession>
<feature type="non-terminal residue" evidence="1">
    <location>
        <position position="66"/>
    </location>
</feature>
<evidence type="ECO:0000313" key="1">
    <source>
        <dbReference type="EMBL" id="KFV58323.1"/>
    </source>
</evidence>
<organism evidence="1 2">
    <name type="scientific">Tyto alba</name>
    <name type="common">Barn owl</name>
    <dbReference type="NCBI Taxonomy" id="56313"/>
    <lineage>
        <taxon>Eukaryota</taxon>
        <taxon>Metazoa</taxon>
        <taxon>Chordata</taxon>
        <taxon>Craniata</taxon>
        <taxon>Vertebrata</taxon>
        <taxon>Euteleostomi</taxon>
        <taxon>Archelosauria</taxon>
        <taxon>Archosauria</taxon>
        <taxon>Dinosauria</taxon>
        <taxon>Saurischia</taxon>
        <taxon>Theropoda</taxon>
        <taxon>Coelurosauria</taxon>
        <taxon>Aves</taxon>
        <taxon>Neognathae</taxon>
        <taxon>Neoaves</taxon>
        <taxon>Telluraves</taxon>
        <taxon>Strigiformes</taxon>
        <taxon>Tytonidae</taxon>
        <taxon>Tyto</taxon>
    </lineage>
</organism>
<dbReference type="AlphaFoldDB" id="A0A093HUX6"/>
<dbReference type="Proteomes" id="UP000054190">
    <property type="component" value="Unassembled WGS sequence"/>
</dbReference>
<gene>
    <name evidence="1" type="ORF">N341_12144</name>
</gene>
<name>A0A093HUX6_TYTAL</name>
<proteinExistence type="predicted"/>
<reference evidence="1 2" key="1">
    <citation type="submission" date="2014-04" db="EMBL/GenBank/DDBJ databases">
        <title>Genome evolution of avian class.</title>
        <authorList>
            <person name="Zhang G."/>
            <person name="Li C."/>
        </authorList>
    </citation>
    <scope>NUCLEOTIDE SEQUENCE [LARGE SCALE GENOMIC DNA]</scope>
    <source>
        <strain evidence="1">BGI_N341</strain>
    </source>
</reference>
<dbReference type="EMBL" id="KK397989">
    <property type="protein sequence ID" value="KFV58323.1"/>
    <property type="molecule type" value="Genomic_DNA"/>
</dbReference>